<evidence type="ECO:0000259" key="5">
    <source>
        <dbReference type="PROSITE" id="PS50002"/>
    </source>
</evidence>
<dbReference type="InterPro" id="IPR035832">
    <property type="entry name" value="AHI1_SH3"/>
</dbReference>
<evidence type="ECO:0000256" key="2">
    <source>
        <dbReference type="PROSITE-ProRule" id="PRU00192"/>
    </source>
</evidence>
<dbReference type="InterPro" id="IPR001680">
    <property type="entry name" value="WD40_rpt"/>
</dbReference>
<dbReference type="PRINTS" id="PR00452">
    <property type="entry name" value="SH3DOMAIN"/>
</dbReference>
<sequence>MDLRILATKKYIGATNYREKIHSTLTPCGTFLFSGSEDGVAYVWNLETGDQVAMYSDLSFTSPLRDVAFHPLEHMVAFCAFGQNQPILVYIYDYKVAKQGVEAVKELSGSQLTKSPRSPQTLSMSASVPAQKNLMISSADQFANASSSPMLPSQSLLPPHSRLRLTNNLGSFIPIGNAFSQTPSTGLHFNTNFTASSYARGDANSISVQETVVALYDYTAHRSDELTIHCNDIIQVLYKDNDNWWFGSLANGQQGYFPANYVVGETQYEQQQSKVLAEESTLPSNEFIKVTSPAVPEMLEDTSKLGDQRFISVNDTDYLTEQITCGQTLKGMDTEEPEYKANDRISFNDVEDEPKKNRKKRKKGMVKTTNRKGTSDDGFQLNYPEA</sequence>
<dbReference type="PANTHER" id="PTHR44499:SF1">
    <property type="entry name" value="JOUBERIN"/>
    <property type="match status" value="1"/>
</dbReference>
<dbReference type="GO" id="GO:0036064">
    <property type="term" value="C:ciliary basal body"/>
    <property type="evidence" value="ECO:0007669"/>
    <property type="project" value="TreeGrafter"/>
</dbReference>
<keyword evidence="1 2" id="KW-0728">SH3 domain</keyword>
<comment type="caution">
    <text evidence="6">The sequence shown here is derived from an EMBL/GenBank/DDBJ whole genome shotgun (WGS) entry which is preliminary data.</text>
</comment>
<evidence type="ECO:0000313" key="7">
    <source>
        <dbReference type="Proteomes" id="UP000018936"/>
    </source>
</evidence>
<dbReference type="InterPro" id="IPR036028">
    <property type="entry name" value="SH3-like_dom_sf"/>
</dbReference>
<dbReference type="Proteomes" id="UP000018936">
    <property type="component" value="Unassembled WGS sequence"/>
</dbReference>
<dbReference type="PROSITE" id="PS50082">
    <property type="entry name" value="WD_REPEATS_2"/>
    <property type="match status" value="1"/>
</dbReference>
<feature type="compositionally biased region" description="Basic residues" evidence="4">
    <location>
        <begin position="356"/>
        <end position="365"/>
    </location>
</feature>
<feature type="domain" description="SH3" evidence="5">
    <location>
        <begin position="207"/>
        <end position="267"/>
    </location>
</feature>
<dbReference type="Gene3D" id="2.30.30.40">
    <property type="entry name" value="SH3 Domains"/>
    <property type="match status" value="1"/>
</dbReference>
<dbReference type="InterPro" id="IPR015943">
    <property type="entry name" value="WD40/YVTN_repeat-like_dom_sf"/>
</dbReference>
<protein>
    <submittedName>
        <fullName evidence="6">Jouberin</fullName>
    </submittedName>
</protein>
<reference evidence="6 7" key="1">
    <citation type="journal article" date="2013" name="Proc. Natl. Acad. Sci. U.S.A.">
        <title>The king cobra genome reveals dynamic gene evolution and adaptation in the snake venom system.</title>
        <authorList>
            <person name="Vonk F.J."/>
            <person name="Casewell N.R."/>
            <person name="Henkel C.V."/>
            <person name="Heimberg A.M."/>
            <person name="Jansen H.J."/>
            <person name="McCleary R.J."/>
            <person name="Kerkkamp H.M."/>
            <person name="Vos R.A."/>
            <person name="Guerreiro I."/>
            <person name="Calvete J.J."/>
            <person name="Wuster W."/>
            <person name="Woods A.E."/>
            <person name="Logan J.M."/>
            <person name="Harrison R.A."/>
            <person name="Castoe T.A."/>
            <person name="de Koning A.P."/>
            <person name="Pollock D.D."/>
            <person name="Yandell M."/>
            <person name="Calderon D."/>
            <person name="Renjifo C."/>
            <person name="Currier R.B."/>
            <person name="Salgado D."/>
            <person name="Pla D."/>
            <person name="Sanz L."/>
            <person name="Hyder A.S."/>
            <person name="Ribeiro J.M."/>
            <person name="Arntzen J.W."/>
            <person name="van den Thillart G.E."/>
            <person name="Boetzer M."/>
            <person name="Pirovano W."/>
            <person name="Dirks R.P."/>
            <person name="Spaink H.P."/>
            <person name="Duboule D."/>
            <person name="McGlinn E."/>
            <person name="Kini R.M."/>
            <person name="Richardson M.K."/>
        </authorList>
    </citation>
    <scope>NUCLEOTIDE SEQUENCE</scope>
    <source>
        <tissue evidence="6">Blood</tissue>
    </source>
</reference>
<feature type="region of interest" description="Disordered" evidence="4">
    <location>
        <begin position="330"/>
        <end position="386"/>
    </location>
</feature>
<dbReference type="EMBL" id="AZIM01001193">
    <property type="protein sequence ID" value="ETE67762.1"/>
    <property type="molecule type" value="Genomic_DNA"/>
</dbReference>
<evidence type="ECO:0000313" key="6">
    <source>
        <dbReference type="EMBL" id="ETE67762.1"/>
    </source>
</evidence>
<feature type="non-terminal residue" evidence="6">
    <location>
        <position position="1"/>
    </location>
</feature>
<dbReference type="Gene3D" id="2.130.10.10">
    <property type="entry name" value="YVTN repeat-like/Quinoprotein amine dehydrogenase"/>
    <property type="match status" value="1"/>
</dbReference>
<proteinExistence type="predicted"/>
<dbReference type="SMART" id="SM00326">
    <property type="entry name" value="SH3"/>
    <property type="match status" value="1"/>
</dbReference>
<dbReference type="CDD" id="cd11812">
    <property type="entry name" value="SH3_AHI-1"/>
    <property type="match status" value="1"/>
</dbReference>
<dbReference type="SUPFAM" id="SSF101908">
    <property type="entry name" value="Putative isomerase YbhE"/>
    <property type="match status" value="1"/>
</dbReference>
<dbReference type="Pfam" id="PF00018">
    <property type="entry name" value="SH3_1"/>
    <property type="match status" value="1"/>
</dbReference>
<gene>
    <name evidence="6" type="primary">Ahi1</name>
    <name evidence="6" type="ORF">L345_06446</name>
</gene>
<keyword evidence="3" id="KW-0853">WD repeat</keyword>
<dbReference type="FunFam" id="2.30.30.40:FF:000132">
    <property type="entry name" value="jouberin isoform X2"/>
    <property type="match status" value="1"/>
</dbReference>
<dbReference type="OrthoDB" id="2096344at2759"/>
<feature type="repeat" description="WD" evidence="3">
    <location>
        <begin position="25"/>
        <end position="54"/>
    </location>
</feature>
<accession>V8P1Q3</accession>
<dbReference type="SUPFAM" id="SSF50044">
    <property type="entry name" value="SH3-domain"/>
    <property type="match status" value="1"/>
</dbReference>
<organism evidence="6 7">
    <name type="scientific">Ophiophagus hannah</name>
    <name type="common">King cobra</name>
    <name type="synonym">Naja hannah</name>
    <dbReference type="NCBI Taxonomy" id="8665"/>
    <lineage>
        <taxon>Eukaryota</taxon>
        <taxon>Metazoa</taxon>
        <taxon>Chordata</taxon>
        <taxon>Craniata</taxon>
        <taxon>Vertebrata</taxon>
        <taxon>Euteleostomi</taxon>
        <taxon>Lepidosauria</taxon>
        <taxon>Squamata</taxon>
        <taxon>Bifurcata</taxon>
        <taxon>Unidentata</taxon>
        <taxon>Episquamata</taxon>
        <taxon>Toxicofera</taxon>
        <taxon>Serpentes</taxon>
        <taxon>Colubroidea</taxon>
        <taxon>Elapidae</taxon>
        <taxon>Elapinae</taxon>
        <taxon>Ophiophagus</taxon>
    </lineage>
</organism>
<evidence type="ECO:0000256" key="3">
    <source>
        <dbReference type="PROSITE-ProRule" id="PRU00221"/>
    </source>
</evidence>
<evidence type="ECO:0000256" key="4">
    <source>
        <dbReference type="SAM" id="MobiDB-lite"/>
    </source>
</evidence>
<dbReference type="InterPro" id="IPR001452">
    <property type="entry name" value="SH3_domain"/>
</dbReference>
<dbReference type="PANTHER" id="PTHR44499">
    <property type="entry name" value="JOUBERIN"/>
    <property type="match status" value="1"/>
</dbReference>
<keyword evidence="7" id="KW-1185">Reference proteome</keyword>
<dbReference type="GO" id="GO:0044458">
    <property type="term" value="P:motile cilium assembly"/>
    <property type="evidence" value="ECO:0007669"/>
    <property type="project" value="TreeGrafter"/>
</dbReference>
<evidence type="ECO:0000256" key="1">
    <source>
        <dbReference type="ARBA" id="ARBA00022443"/>
    </source>
</evidence>
<dbReference type="AlphaFoldDB" id="V8P1Q3"/>
<dbReference type="PROSITE" id="PS50002">
    <property type="entry name" value="SH3"/>
    <property type="match status" value="1"/>
</dbReference>
<name>V8P1Q3_OPHHA</name>
<dbReference type="InterPro" id="IPR052803">
    <property type="entry name" value="Cilium-Associated_Jouberin"/>
</dbReference>